<keyword evidence="4" id="KW-1185">Reference proteome</keyword>
<dbReference type="EMBL" id="JAZGQO010000004">
    <property type="protein sequence ID" value="KAK6187317.1"/>
    <property type="molecule type" value="Genomic_DNA"/>
</dbReference>
<sequence>MGRGNTDKSDFQQMVLNLLTKLSQELDSKRRQMCEISSNYENIVSQFTNPSSRLHPTSPPVSNKGDEDFHSLVLQQFKVLSEELGSYRNELCDLKNSVQQNFPKPTDKNMDADHSAFSPRVTSTPYNQRMCSVYYRKPQDYDGTSSLMDYKCHFEICAHLNNWTSDEMALHLAGSLKGRAQKVLSSMKVEDRKVYSKLISALEDRFLPPNQSQLYRAQLKARKRQSNESLPELGEAVKRLVAMAYPSADCDLLNILSKDAFCDALCDDRDMVWQIQRSRPSNLEEMVRLAVELYAHRVAGESNKGQLRGIDLPSQNRELKDLKKLVEEMNKSLNTVQKQLMHTQQPDASPSSGNRTGKGLEIRRHDNINHNSKQQYTPRYYTQSPDKNNWHNAPFLVVPIVAIM</sequence>
<feature type="region of interest" description="Disordered" evidence="2">
    <location>
        <begin position="339"/>
        <end position="385"/>
    </location>
</feature>
<name>A0AAN8PW99_PATCE</name>
<organism evidence="3 4">
    <name type="scientific">Patella caerulea</name>
    <name type="common">Rayed Mediterranean limpet</name>
    <dbReference type="NCBI Taxonomy" id="87958"/>
    <lineage>
        <taxon>Eukaryota</taxon>
        <taxon>Metazoa</taxon>
        <taxon>Spiralia</taxon>
        <taxon>Lophotrochozoa</taxon>
        <taxon>Mollusca</taxon>
        <taxon>Gastropoda</taxon>
        <taxon>Patellogastropoda</taxon>
        <taxon>Patelloidea</taxon>
        <taxon>Patellidae</taxon>
        <taxon>Patella</taxon>
    </lineage>
</organism>
<gene>
    <name evidence="3" type="ORF">SNE40_005375</name>
</gene>
<dbReference type="PANTHER" id="PTHR19963:SF30">
    <property type="entry name" value="ENDONUCLEASE_EXONUCLEASE_PHOSPHATASE DOMAIN-CONTAINING PROTEIN"/>
    <property type="match status" value="1"/>
</dbReference>
<evidence type="ECO:0000313" key="4">
    <source>
        <dbReference type="Proteomes" id="UP001347796"/>
    </source>
</evidence>
<protein>
    <submittedName>
        <fullName evidence="3">Uncharacterized protein</fullName>
    </submittedName>
</protein>
<feature type="coiled-coil region" evidence="1">
    <location>
        <begin position="312"/>
        <end position="339"/>
    </location>
</feature>
<evidence type="ECO:0000256" key="2">
    <source>
        <dbReference type="SAM" id="MobiDB-lite"/>
    </source>
</evidence>
<comment type="caution">
    <text evidence="3">The sequence shown here is derived from an EMBL/GenBank/DDBJ whole genome shotgun (WGS) entry which is preliminary data.</text>
</comment>
<proteinExistence type="predicted"/>
<keyword evidence="1" id="KW-0175">Coiled coil</keyword>
<dbReference type="PANTHER" id="PTHR19963">
    <property type="entry name" value="CCHC-TYPE DOMAIN-CONTAINING PROTEIN"/>
    <property type="match status" value="1"/>
</dbReference>
<feature type="compositionally biased region" description="Polar residues" evidence="2">
    <location>
        <begin position="369"/>
        <end position="385"/>
    </location>
</feature>
<reference evidence="3 4" key="1">
    <citation type="submission" date="2024-01" db="EMBL/GenBank/DDBJ databases">
        <title>The genome of the rayed Mediterranean limpet Patella caerulea (Linnaeus, 1758).</title>
        <authorList>
            <person name="Anh-Thu Weber A."/>
            <person name="Halstead-Nussloch G."/>
        </authorList>
    </citation>
    <scope>NUCLEOTIDE SEQUENCE [LARGE SCALE GENOMIC DNA]</scope>
    <source>
        <strain evidence="3">AATW-2023a</strain>
        <tissue evidence="3">Whole specimen</tissue>
    </source>
</reference>
<evidence type="ECO:0000256" key="1">
    <source>
        <dbReference type="SAM" id="Coils"/>
    </source>
</evidence>
<evidence type="ECO:0000313" key="3">
    <source>
        <dbReference type="EMBL" id="KAK6187317.1"/>
    </source>
</evidence>
<dbReference type="Proteomes" id="UP001347796">
    <property type="component" value="Unassembled WGS sequence"/>
</dbReference>
<feature type="compositionally biased region" description="Polar residues" evidence="2">
    <location>
        <begin position="339"/>
        <end position="355"/>
    </location>
</feature>
<dbReference type="AlphaFoldDB" id="A0AAN8PW99"/>
<feature type="compositionally biased region" description="Basic and acidic residues" evidence="2">
    <location>
        <begin position="358"/>
        <end position="368"/>
    </location>
</feature>
<accession>A0AAN8PW99</accession>